<dbReference type="RefSeq" id="WP_377470721.1">
    <property type="nucleotide sequence ID" value="NZ_JBHUHV010000059.1"/>
</dbReference>
<reference evidence="2" key="1">
    <citation type="journal article" date="2019" name="Int. J. Syst. Evol. Microbiol.">
        <title>The Global Catalogue of Microorganisms (GCM) 10K type strain sequencing project: providing services to taxonomists for standard genome sequencing and annotation.</title>
        <authorList>
            <consortium name="The Broad Institute Genomics Platform"/>
            <consortium name="The Broad Institute Genome Sequencing Center for Infectious Disease"/>
            <person name="Wu L."/>
            <person name="Ma J."/>
        </authorList>
    </citation>
    <scope>NUCLEOTIDE SEQUENCE [LARGE SCALE GENOMIC DNA]</scope>
    <source>
        <strain evidence="2">JCM 16545</strain>
    </source>
</reference>
<proteinExistence type="predicted"/>
<comment type="caution">
    <text evidence="1">The sequence shown here is derived from an EMBL/GenBank/DDBJ whole genome shotgun (WGS) entry which is preliminary data.</text>
</comment>
<dbReference type="EMBL" id="JBHUHV010000059">
    <property type="protein sequence ID" value="MFD2069360.1"/>
    <property type="molecule type" value="Genomic_DNA"/>
</dbReference>
<accession>A0ABW4X5Q4</accession>
<keyword evidence="2" id="KW-1185">Reference proteome</keyword>
<sequence length="126" mass="14677">MDLSSTAGVTFQQPLLEQVTEQYPELSILDLDTQSDELMQHYAKKLLQEAEQSIICIKGDRLNIGFGKLTPILEELLRPEKGRLVLLLGWHSRLQRMLQARPLLQFKQVEDEDRVLEETEQFLRKD</sequence>
<gene>
    <name evidence="1" type="ORF">ACFSKU_20925</name>
</gene>
<evidence type="ECO:0000313" key="1">
    <source>
        <dbReference type="EMBL" id="MFD2069360.1"/>
    </source>
</evidence>
<name>A0ABW4X5Q4_9BACT</name>
<protein>
    <submittedName>
        <fullName evidence="1">Uncharacterized protein</fullName>
    </submittedName>
</protein>
<dbReference type="Proteomes" id="UP001597369">
    <property type="component" value="Unassembled WGS sequence"/>
</dbReference>
<evidence type="ECO:0000313" key="2">
    <source>
        <dbReference type="Proteomes" id="UP001597369"/>
    </source>
</evidence>
<organism evidence="1 2">
    <name type="scientific">Pontibacter silvestris</name>
    <dbReference type="NCBI Taxonomy" id="2305183"/>
    <lineage>
        <taxon>Bacteria</taxon>
        <taxon>Pseudomonadati</taxon>
        <taxon>Bacteroidota</taxon>
        <taxon>Cytophagia</taxon>
        <taxon>Cytophagales</taxon>
        <taxon>Hymenobacteraceae</taxon>
        <taxon>Pontibacter</taxon>
    </lineage>
</organism>